<dbReference type="RefSeq" id="WP_072604434.1">
    <property type="nucleotide sequence ID" value="NZ_CP018171.1"/>
</dbReference>
<feature type="transmembrane region" description="Helical" evidence="1">
    <location>
        <begin position="165"/>
        <end position="183"/>
    </location>
</feature>
<evidence type="ECO:0000313" key="4">
    <source>
        <dbReference type="Proteomes" id="UP000182840"/>
    </source>
</evidence>
<feature type="transmembrane region" description="Helical" evidence="1">
    <location>
        <begin position="125"/>
        <end position="145"/>
    </location>
</feature>
<dbReference type="GO" id="GO:0005886">
    <property type="term" value="C:plasma membrane"/>
    <property type="evidence" value="ECO:0007669"/>
    <property type="project" value="TreeGrafter"/>
</dbReference>
<evidence type="ECO:0000256" key="1">
    <source>
        <dbReference type="SAM" id="Phobius"/>
    </source>
</evidence>
<dbReference type="Pfam" id="PF09335">
    <property type="entry name" value="VTT_dom"/>
    <property type="match status" value="1"/>
</dbReference>
<evidence type="ECO:0000259" key="2">
    <source>
        <dbReference type="Pfam" id="PF09335"/>
    </source>
</evidence>
<organism evidence="3 4">
    <name type="scientific">Aquibium oceanicum</name>
    <dbReference type="NCBI Taxonomy" id="1670800"/>
    <lineage>
        <taxon>Bacteria</taxon>
        <taxon>Pseudomonadati</taxon>
        <taxon>Pseudomonadota</taxon>
        <taxon>Alphaproteobacteria</taxon>
        <taxon>Hyphomicrobiales</taxon>
        <taxon>Phyllobacteriaceae</taxon>
        <taxon>Aquibium</taxon>
    </lineage>
</organism>
<dbReference type="EMBL" id="CP018171">
    <property type="protein sequence ID" value="APH72021.1"/>
    <property type="molecule type" value="Genomic_DNA"/>
</dbReference>
<keyword evidence="1" id="KW-0812">Transmembrane</keyword>
<dbReference type="STRING" id="1670800.BSQ44_12080"/>
<feature type="transmembrane region" description="Helical" evidence="1">
    <location>
        <begin position="12"/>
        <end position="35"/>
    </location>
</feature>
<evidence type="ECO:0000313" key="3">
    <source>
        <dbReference type="EMBL" id="APH72021.1"/>
    </source>
</evidence>
<keyword evidence="1" id="KW-0472">Membrane</keyword>
<feature type="domain" description="VTT" evidence="2">
    <location>
        <begin position="26"/>
        <end position="145"/>
    </location>
</feature>
<dbReference type="PANTHER" id="PTHR42709:SF2">
    <property type="entry name" value="INNER MEMBRANE PROTEIN YOHD"/>
    <property type="match status" value="1"/>
</dbReference>
<dbReference type="Proteomes" id="UP000182840">
    <property type="component" value="Chromosome"/>
</dbReference>
<protein>
    <submittedName>
        <fullName evidence="3">DedA family protein</fullName>
    </submittedName>
</protein>
<dbReference type="InterPro" id="IPR032816">
    <property type="entry name" value="VTT_dom"/>
</dbReference>
<sequence length="206" mass="22302">MSDIIHMLVERYGLLAVFLGSVAEGETAAILAGFFAHQNVFAPWAAFAAAAVGAFIGDVIFFIAGRRFSDHPRLRRLRGTPAFGRAMSWIERHPNLFVLSNRYIYGFRLVGGVAAGLSSIPVGRFLVLNALSAASWAALFGGLGYFVGLGAEEFLGEAFERHERLFIALGLAVAGLVAARLLMVANRRRRLSAAPEPRRPDPESAE</sequence>
<dbReference type="KEGG" id="meso:BSQ44_12080"/>
<keyword evidence="4" id="KW-1185">Reference proteome</keyword>
<proteinExistence type="predicted"/>
<feature type="transmembrane region" description="Helical" evidence="1">
    <location>
        <begin position="41"/>
        <end position="65"/>
    </location>
</feature>
<dbReference type="AlphaFoldDB" id="A0A1L3SRN2"/>
<reference evidence="4" key="1">
    <citation type="submission" date="2016-11" db="EMBL/GenBank/DDBJ databases">
        <title>Mesorhizobium oceanicum sp. nov., isolated from deep seawater in South China Sea.</title>
        <authorList>
            <person name="Fu G.-Y."/>
        </authorList>
    </citation>
    <scope>NUCLEOTIDE SEQUENCE [LARGE SCALE GENOMIC DNA]</scope>
    <source>
        <strain evidence="4">B7</strain>
    </source>
</reference>
<keyword evidence="1" id="KW-1133">Transmembrane helix</keyword>
<accession>A0A1L3SRN2</accession>
<dbReference type="InterPro" id="IPR051311">
    <property type="entry name" value="DedA_domain"/>
</dbReference>
<name>A0A1L3SRN2_9HYPH</name>
<gene>
    <name evidence="3" type="ORF">BSQ44_12080</name>
</gene>
<dbReference type="PANTHER" id="PTHR42709">
    <property type="entry name" value="ALKALINE PHOSPHATASE LIKE PROTEIN"/>
    <property type="match status" value="1"/>
</dbReference>
<dbReference type="OrthoDB" id="948134at2"/>